<dbReference type="EMBL" id="BJWL01000005">
    <property type="protein sequence ID" value="GFY86979.1"/>
    <property type="molecule type" value="Genomic_DNA"/>
</dbReference>
<gene>
    <name evidence="1" type="ORF">Acr_05g0006180</name>
</gene>
<accession>A0A7J0ELY2</accession>
<proteinExistence type="predicted"/>
<evidence type="ECO:0000313" key="2">
    <source>
        <dbReference type="Proteomes" id="UP000585474"/>
    </source>
</evidence>
<evidence type="ECO:0000313" key="1">
    <source>
        <dbReference type="EMBL" id="GFY86979.1"/>
    </source>
</evidence>
<sequence length="142" mass="16622">MMHNSCRNFLYTGEWLYKSRPAVYSSMKWKLLSDGPRREIPGWMARRIHSICPKFPRMKVNVSEALISTFRSLELPKTDDVWSIAQEKSKEGDTLIEHVIAKEIIEKKLKALEYALQARNWYWTGDCGEYILSFVANYLADN</sequence>
<dbReference type="Proteomes" id="UP000585474">
    <property type="component" value="Unassembled WGS sequence"/>
</dbReference>
<dbReference type="AlphaFoldDB" id="A0A7J0ELY2"/>
<name>A0A7J0ELY2_9ERIC</name>
<reference evidence="1 2" key="1">
    <citation type="submission" date="2019-07" db="EMBL/GenBank/DDBJ databases">
        <title>De Novo Assembly of kiwifruit Actinidia rufa.</title>
        <authorList>
            <person name="Sugita-Konishi S."/>
            <person name="Sato K."/>
            <person name="Mori E."/>
            <person name="Abe Y."/>
            <person name="Kisaki G."/>
            <person name="Hamano K."/>
            <person name="Suezawa K."/>
            <person name="Otani M."/>
            <person name="Fukuda T."/>
            <person name="Manabe T."/>
            <person name="Gomi K."/>
            <person name="Tabuchi M."/>
            <person name="Akimitsu K."/>
            <person name="Kataoka I."/>
        </authorList>
    </citation>
    <scope>NUCLEOTIDE SEQUENCE [LARGE SCALE GENOMIC DNA]</scope>
    <source>
        <strain evidence="2">cv. Fuchu</strain>
    </source>
</reference>
<keyword evidence="2" id="KW-1185">Reference proteome</keyword>
<comment type="caution">
    <text evidence="1">The sequence shown here is derived from an EMBL/GenBank/DDBJ whole genome shotgun (WGS) entry which is preliminary data.</text>
</comment>
<protein>
    <submittedName>
        <fullName evidence="1">Uncharacterized protein</fullName>
    </submittedName>
</protein>
<organism evidence="1 2">
    <name type="scientific">Actinidia rufa</name>
    <dbReference type="NCBI Taxonomy" id="165716"/>
    <lineage>
        <taxon>Eukaryota</taxon>
        <taxon>Viridiplantae</taxon>
        <taxon>Streptophyta</taxon>
        <taxon>Embryophyta</taxon>
        <taxon>Tracheophyta</taxon>
        <taxon>Spermatophyta</taxon>
        <taxon>Magnoliopsida</taxon>
        <taxon>eudicotyledons</taxon>
        <taxon>Gunneridae</taxon>
        <taxon>Pentapetalae</taxon>
        <taxon>asterids</taxon>
        <taxon>Ericales</taxon>
        <taxon>Actinidiaceae</taxon>
        <taxon>Actinidia</taxon>
    </lineage>
</organism>